<evidence type="ECO:0000256" key="3">
    <source>
        <dbReference type="ARBA" id="ARBA00023012"/>
    </source>
</evidence>
<keyword evidence="10" id="KW-1185">Reference proteome</keyword>
<keyword evidence="2 9" id="KW-0418">Kinase</keyword>
<dbReference type="Gene3D" id="3.30.565.10">
    <property type="entry name" value="Histidine kinase-like ATPase, C-terminal domain"/>
    <property type="match status" value="1"/>
</dbReference>
<dbReference type="SUPFAM" id="SSF55874">
    <property type="entry name" value="ATPase domain of HSP90 chaperone/DNA topoisomerase II/histidine kinase"/>
    <property type="match status" value="1"/>
</dbReference>
<dbReference type="SUPFAM" id="SSF50998">
    <property type="entry name" value="Quinoprotein alcohol dehydrogenase-like"/>
    <property type="match status" value="1"/>
</dbReference>
<reference key="2">
    <citation type="submission" date="2011-04" db="EMBL/GenBank/DDBJ databases">
        <title>Complete sequence of chromosome of Haliscomenobacter hydrossis DSM 1100.</title>
        <authorList>
            <consortium name="US DOE Joint Genome Institute (JGI-PGF)"/>
            <person name="Lucas S."/>
            <person name="Han J."/>
            <person name="Lapidus A."/>
            <person name="Bruce D."/>
            <person name="Goodwin L."/>
            <person name="Pitluck S."/>
            <person name="Peters L."/>
            <person name="Kyrpides N."/>
            <person name="Mavromatis K."/>
            <person name="Ivanova N."/>
            <person name="Ovchinnikova G."/>
            <person name="Pagani I."/>
            <person name="Daligault H."/>
            <person name="Detter J.C."/>
            <person name="Han C."/>
            <person name="Land M."/>
            <person name="Hauser L."/>
            <person name="Markowitz V."/>
            <person name="Cheng J.-F."/>
            <person name="Hugenholtz P."/>
            <person name="Woyke T."/>
            <person name="Wu D."/>
            <person name="Verbarg S."/>
            <person name="Frueling A."/>
            <person name="Brambilla E."/>
            <person name="Klenk H.-P."/>
            <person name="Eisen J.A."/>
        </authorList>
    </citation>
    <scope>NUCLEOTIDE SEQUENCE</scope>
    <source>
        <strain>DSM 1100</strain>
    </source>
</reference>
<dbReference type="InterPro" id="IPR050482">
    <property type="entry name" value="Sensor_HK_TwoCompSys"/>
</dbReference>
<evidence type="ECO:0000259" key="7">
    <source>
        <dbReference type="Pfam" id="PF07495"/>
    </source>
</evidence>
<evidence type="ECO:0000256" key="1">
    <source>
        <dbReference type="ARBA" id="ARBA00022679"/>
    </source>
</evidence>
<dbReference type="eggNOG" id="COG3292">
    <property type="taxonomic scope" value="Bacteria"/>
</dbReference>
<dbReference type="Proteomes" id="UP000008461">
    <property type="component" value="Chromosome"/>
</dbReference>
<keyword evidence="4" id="KW-0472">Membrane</keyword>
<dbReference type="InterPro" id="IPR003594">
    <property type="entry name" value="HATPase_dom"/>
</dbReference>
<keyword evidence="4" id="KW-0812">Transmembrane</keyword>
<evidence type="ECO:0000313" key="9">
    <source>
        <dbReference type="EMBL" id="AEE50418.1"/>
    </source>
</evidence>
<gene>
    <name evidence="9" type="ordered locus">Halhy_2545</name>
</gene>
<dbReference type="InterPro" id="IPR011047">
    <property type="entry name" value="Quinoprotein_ADH-like_sf"/>
</dbReference>
<dbReference type="STRING" id="760192.Halhy_2545"/>
<feature type="transmembrane region" description="Helical" evidence="4">
    <location>
        <begin position="788"/>
        <end position="810"/>
    </location>
</feature>
<dbReference type="HOGENOM" id="CLU_000445_28_2_10"/>
<name>F4KYL2_HALH1</name>
<dbReference type="eggNOG" id="COG4585">
    <property type="taxonomic scope" value="Bacteria"/>
</dbReference>
<dbReference type="Pfam" id="PF02518">
    <property type="entry name" value="HATPase_c"/>
    <property type="match status" value="1"/>
</dbReference>
<dbReference type="SUPFAM" id="SSF63829">
    <property type="entry name" value="Calcium-dependent phosphotriesterase"/>
    <property type="match status" value="1"/>
</dbReference>
<dbReference type="GO" id="GO:0000155">
    <property type="term" value="F:phosphorelay sensor kinase activity"/>
    <property type="evidence" value="ECO:0007669"/>
    <property type="project" value="InterPro"/>
</dbReference>
<accession>F4KYL2</accession>
<dbReference type="PANTHER" id="PTHR24421">
    <property type="entry name" value="NITRATE/NITRITE SENSOR PROTEIN NARX-RELATED"/>
    <property type="match status" value="1"/>
</dbReference>
<dbReference type="Gene3D" id="2.130.10.10">
    <property type="entry name" value="YVTN repeat-like/Quinoprotein amine dehydrogenase"/>
    <property type="match status" value="2"/>
</dbReference>
<dbReference type="InterPro" id="IPR013783">
    <property type="entry name" value="Ig-like_fold"/>
</dbReference>
<dbReference type="Pfam" id="PF07495">
    <property type="entry name" value="Y_Y_Y"/>
    <property type="match status" value="1"/>
</dbReference>
<dbReference type="InterPro" id="IPR015943">
    <property type="entry name" value="WD40/YVTN_repeat-like_dom_sf"/>
</dbReference>
<feature type="domain" description="Two component regulator three Y" evidence="7">
    <location>
        <begin position="716"/>
        <end position="780"/>
    </location>
</feature>
<keyword evidence="1" id="KW-0808">Transferase</keyword>
<dbReference type="GO" id="GO:0046983">
    <property type="term" value="F:protein dimerization activity"/>
    <property type="evidence" value="ECO:0007669"/>
    <property type="project" value="InterPro"/>
</dbReference>
<dbReference type="GO" id="GO:0016020">
    <property type="term" value="C:membrane"/>
    <property type="evidence" value="ECO:0007669"/>
    <property type="project" value="InterPro"/>
</dbReference>
<dbReference type="EMBL" id="CP002691">
    <property type="protein sequence ID" value="AEE50418.1"/>
    <property type="molecule type" value="Genomic_DNA"/>
</dbReference>
<feature type="domain" description="Histidine kinase/HSP90-like ATPase" evidence="6">
    <location>
        <begin position="926"/>
        <end position="1012"/>
    </location>
</feature>
<evidence type="ECO:0000256" key="5">
    <source>
        <dbReference type="SAM" id="SignalP"/>
    </source>
</evidence>
<protein>
    <submittedName>
        <fullName evidence="9">Signal transduction histidine kinase</fullName>
    </submittedName>
</protein>
<feature type="signal peptide" evidence="5">
    <location>
        <begin position="1"/>
        <end position="21"/>
    </location>
</feature>
<keyword evidence="4" id="KW-1133">Transmembrane helix</keyword>
<keyword evidence="3" id="KW-0902">Two-component regulatory system</keyword>
<evidence type="ECO:0000259" key="6">
    <source>
        <dbReference type="Pfam" id="PF02518"/>
    </source>
</evidence>
<dbReference type="Gene3D" id="2.60.40.10">
    <property type="entry name" value="Immunoglobulins"/>
    <property type="match status" value="1"/>
</dbReference>
<dbReference type="OrthoDB" id="9809670at2"/>
<keyword evidence="5" id="KW-0732">Signal</keyword>
<dbReference type="CDD" id="cd16917">
    <property type="entry name" value="HATPase_UhpB-NarQ-NarX-like"/>
    <property type="match status" value="1"/>
</dbReference>
<feature type="domain" description="Signal transduction histidine kinase subgroup 3 dimerisation and phosphoacceptor" evidence="8">
    <location>
        <begin position="820"/>
        <end position="878"/>
    </location>
</feature>
<dbReference type="Gene3D" id="1.20.5.1930">
    <property type="match status" value="1"/>
</dbReference>
<dbReference type="InterPro" id="IPR011123">
    <property type="entry name" value="Y_Y_Y"/>
</dbReference>
<reference evidence="9 10" key="1">
    <citation type="journal article" date="2011" name="Stand. Genomic Sci.">
        <title>Complete genome sequence of Haliscomenobacter hydrossis type strain (O).</title>
        <authorList>
            <consortium name="US DOE Joint Genome Institute (JGI-PGF)"/>
            <person name="Daligault H."/>
            <person name="Lapidus A."/>
            <person name="Zeytun A."/>
            <person name="Nolan M."/>
            <person name="Lucas S."/>
            <person name="Del Rio T.G."/>
            <person name="Tice H."/>
            <person name="Cheng J.F."/>
            <person name="Tapia R."/>
            <person name="Han C."/>
            <person name="Goodwin L."/>
            <person name="Pitluck S."/>
            <person name="Liolios K."/>
            <person name="Pagani I."/>
            <person name="Ivanova N."/>
            <person name="Huntemann M."/>
            <person name="Mavromatis K."/>
            <person name="Mikhailova N."/>
            <person name="Pati A."/>
            <person name="Chen A."/>
            <person name="Palaniappan K."/>
            <person name="Land M."/>
            <person name="Hauser L."/>
            <person name="Brambilla E.M."/>
            <person name="Rohde M."/>
            <person name="Verbarg S."/>
            <person name="Goker M."/>
            <person name="Bristow J."/>
            <person name="Eisen J.A."/>
            <person name="Markowitz V."/>
            <person name="Hugenholtz P."/>
            <person name="Kyrpides N.C."/>
            <person name="Klenk H.P."/>
            <person name="Woyke T."/>
        </authorList>
    </citation>
    <scope>NUCLEOTIDE SEQUENCE [LARGE SCALE GENOMIC DNA]</scope>
    <source>
        <strain evidence="10">ATCC 27775 / DSM 1100 / LMG 10767 / O</strain>
    </source>
</reference>
<evidence type="ECO:0000259" key="8">
    <source>
        <dbReference type="Pfam" id="PF07730"/>
    </source>
</evidence>
<evidence type="ECO:0000313" key="10">
    <source>
        <dbReference type="Proteomes" id="UP000008461"/>
    </source>
</evidence>
<proteinExistence type="predicted"/>
<dbReference type="InterPro" id="IPR011712">
    <property type="entry name" value="Sig_transdc_His_kin_sub3_dim/P"/>
</dbReference>
<feature type="chain" id="PRO_5003310424" evidence="5">
    <location>
        <begin position="22"/>
        <end position="1014"/>
    </location>
</feature>
<sequence length="1014" mass="116792">MWMSKKWIVIWLLGFMQTSFAQHKTQLHFEHLSKEHGFIAGNRTYMYLDHDGLMWLSARDGLNSFDGQKIKAYPELANKKITSTFFEDDKKDLWFSTAESIYCYQRKRGVFESFQFKSPGKAPVTKKYTAFHFHKNGDLWVKIEQSRGAYLYGFNVKSKKFRPLFPLEGNLHYAIVDQLGEVSHIVSTQLVGQWDLQITAIKTGKRQQKAFTNYANGTEVLNNLNTWTNSAYPEGDSIIWAAVNVGLGVYYPKRDTGWIINGYTDKVKITDQGIGETWAIVPLTTRYLLVSSEEAGLLVFDKQSMKFVDQFLVDRNTQFGLTSNSLQELYLDRLHTLWVSQKDRGIAYTSLSNQKFERIPELENKSVTAVYEDKKKKIWASTLDSGFYLLNSNRELLLQDTKFKNSAYAMVSTLPEFTAFVESSQGHLWANYRNSLLFWNANEKKFHFKLAYFLGQYEVINHIGHSRSQKLLIAIQNTIDELTFKGDSFARRPFLNLKPFQLQNITTFYQDAQGYYFIADNYHRLLIIQAKKGQLKKVLDLDNVGECYAFYEAQNKIWIATSKGLYSLDQHAISAQQKSKLQSAPNLPRETFYTVIPDAKGYLWLSGNNGLIRYHIQQKNWDRFSQVDGLQGPEFTPRVWLKASNGEIWLGGPNGLNVFHPDSIKNSQSFPPLMIERIKVNDLDYKADQNILRLQKIPKLRHQENTLSFDFLAIEYNDPAAIQLKYRLRGQDDTWVETANPGFVRFSKLPPGAYTLEVISTNSDGIWMPEQRAKQLSFYIQTPWWRTWWFYALCIATITATAYGIFTYRLQQALKIERIRVRISSDLHDDVGTILSGLAMQSEILELTAPEPSKPKLQRISELSRSAMSRMRDTVWAIDARKDKLENLIDRMREHAEETLTPKDILLDLQVDQLAMHKNVSSPIRQALYLIYKEAITNIAKHSTADKVSVKLQKLGNQGLEMTIHDNGQVKIKDYKTTGSGLANMRMRAEQIGATFQVDTTNGFLISIQLPRLS</sequence>
<dbReference type="InterPro" id="IPR036890">
    <property type="entry name" value="HATPase_C_sf"/>
</dbReference>
<organism evidence="9 10">
    <name type="scientific">Haliscomenobacter hydrossis (strain ATCC 27775 / DSM 1100 / LMG 10767 / O)</name>
    <dbReference type="NCBI Taxonomy" id="760192"/>
    <lineage>
        <taxon>Bacteria</taxon>
        <taxon>Pseudomonadati</taxon>
        <taxon>Bacteroidota</taxon>
        <taxon>Saprospiria</taxon>
        <taxon>Saprospirales</taxon>
        <taxon>Haliscomenobacteraceae</taxon>
        <taxon>Haliscomenobacter</taxon>
    </lineage>
</organism>
<evidence type="ECO:0000256" key="4">
    <source>
        <dbReference type="SAM" id="Phobius"/>
    </source>
</evidence>
<dbReference type="AlphaFoldDB" id="F4KYL2"/>
<dbReference type="Pfam" id="PF07730">
    <property type="entry name" value="HisKA_3"/>
    <property type="match status" value="1"/>
</dbReference>
<dbReference type="KEGG" id="hhy:Halhy_2545"/>
<evidence type="ECO:0000256" key="2">
    <source>
        <dbReference type="ARBA" id="ARBA00022777"/>
    </source>
</evidence>